<reference evidence="1 2" key="1">
    <citation type="submission" date="2015-11" db="EMBL/GenBank/DDBJ databases">
        <authorList>
            <person name="Zhang Y."/>
            <person name="Guo Z."/>
        </authorList>
    </citation>
    <scope>NUCLEOTIDE SEQUENCE [LARGE SCALE GENOMIC DNA]</scope>
    <source>
        <strain evidence="1 2">KCTC 32221</strain>
    </source>
</reference>
<dbReference type="Proteomes" id="UP000065641">
    <property type="component" value="Chromosome"/>
</dbReference>
<name>A0A0S2KF80_9GAMM</name>
<dbReference type="RefSeq" id="WP_058022083.1">
    <property type="nucleotide sequence ID" value="NZ_CP013189.1"/>
</dbReference>
<gene>
    <name evidence="1" type="ORF">PS2015_1968</name>
</gene>
<evidence type="ECO:0000313" key="1">
    <source>
        <dbReference type="EMBL" id="ALO46610.1"/>
    </source>
</evidence>
<dbReference type="STRING" id="1249552.PS2015_1968"/>
<protein>
    <submittedName>
        <fullName evidence="1">Uncharacterized protein</fullName>
    </submittedName>
</protein>
<keyword evidence="2" id="KW-1185">Reference proteome</keyword>
<evidence type="ECO:0000313" key="2">
    <source>
        <dbReference type="Proteomes" id="UP000065641"/>
    </source>
</evidence>
<sequence>MNEFQRIHRHNSRYGYHGWALRYRGRPDCKVLPWTVRPTRAEVRELKARRGSLLDDYELVKVKIGVEVVE</sequence>
<dbReference type="EMBL" id="CP013189">
    <property type="protein sequence ID" value="ALO46610.1"/>
    <property type="molecule type" value="Genomic_DNA"/>
</dbReference>
<dbReference type="AlphaFoldDB" id="A0A0S2KF80"/>
<accession>A0A0S2KF80</accession>
<dbReference type="KEGG" id="pspi:PS2015_1968"/>
<organism evidence="1 2">
    <name type="scientific">Pseudohongiella spirulinae</name>
    <dbReference type="NCBI Taxonomy" id="1249552"/>
    <lineage>
        <taxon>Bacteria</taxon>
        <taxon>Pseudomonadati</taxon>
        <taxon>Pseudomonadota</taxon>
        <taxon>Gammaproteobacteria</taxon>
        <taxon>Pseudomonadales</taxon>
        <taxon>Pseudohongiellaceae</taxon>
        <taxon>Pseudohongiella</taxon>
    </lineage>
</organism>
<proteinExistence type="predicted"/>